<feature type="domain" description="PLA2c" evidence="12">
    <location>
        <begin position="51"/>
        <end position="598"/>
    </location>
</feature>
<evidence type="ECO:0000259" key="12">
    <source>
        <dbReference type="PROSITE" id="PS51210"/>
    </source>
</evidence>
<dbReference type="RefSeq" id="XP_022489302.1">
    <property type="nucleotide sequence ID" value="XM_022631051.1"/>
</dbReference>
<evidence type="ECO:0000256" key="9">
    <source>
        <dbReference type="ARBA" id="ARBA00049531"/>
    </source>
</evidence>
<dbReference type="Pfam" id="PF01735">
    <property type="entry name" value="PLA2_B"/>
    <property type="match status" value="1"/>
</dbReference>
<evidence type="ECO:0000256" key="7">
    <source>
        <dbReference type="ARBA" id="ARBA00023098"/>
    </source>
</evidence>
<dbReference type="STRING" id="1835702.A0A1F5LL72"/>
<evidence type="ECO:0000256" key="3">
    <source>
        <dbReference type="ARBA" id="ARBA00013274"/>
    </source>
</evidence>
<gene>
    <name evidence="13" type="ORF">PENARI_c007G07978</name>
</gene>
<dbReference type="EC" id="3.1.1.5" evidence="3 11"/>
<name>A0A1F5LL72_PENAI</name>
<evidence type="ECO:0000256" key="11">
    <source>
        <dbReference type="RuleBase" id="RU362103"/>
    </source>
</evidence>
<sequence length="639" mass="69083">MRFTSIICVCLSLGLALGIVAVYPSFNHLFGSVKLRALPNSPNGYTPTNVSCPADKPIVRNAAGLSVNETTWLESRRQETVFAMKGRFSHLNMTFFDAVSYIESHASNISDIPNVGIVVSGGGYRALSNGAGALKAIDSRTYGTTRMGHLGGLLQSATYLSGFSGGGCLLGSIYINNFTTVSELQAHKGGVWKFQNSIIKGPAKKGLGDWNTAAYYHNLDELVSGKKEAGFNISFTDYWGRALSYQLINAEDGGPGYTWSSIALTEDFKQGKMPLPLLVADGRNPGETLVGSNSTVYEVNPWKFGTFDPSIFAFVPLKFLGSRFDNGKVSSDICVEGFDNAGFIMGTSSTLFNQFILRLNTTDVPEKLKSILGDLLQGLGKQSDDIAIYSPNPFYNYEYATIAYRNTPNLNVVDGGEDKQNLPLHPLIQPIRHVDVIFAVDSSASTKNNWPSGSPLVATYERSLNSSGIGNGTVFPSIPDTNTFINLGLNTRPTFFGCNSSNLTGPAPLVVYIPNHPYTMLSNKSTFQMEYSIAERDDVIENGYNVMTMGNGTRKGYSDWSTCAGCAILSRSFDRTGTNVPEVCKECFAKYCWNGTRNSTEPGSYEPALIVAKNSAAKDSASYLLAFLASVLVLGPVLG</sequence>
<evidence type="ECO:0000256" key="10">
    <source>
        <dbReference type="PROSITE-ProRule" id="PRU00555"/>
    </source>
</evidence>
<dbReference type="AlphaFoldDB" id="A0A1F5LL72"/>
<dbReference type="Gene3D" id="3.40.1090.10">
    <property type="entry name" value="Cytosolic phospholipase A2 catalytic domain"/>
    <property type="match status" value="1"/>
</dbReference>
<dbReference type="OrthoDB" id="4084751at2759"/>
<dbReference type="GO" id="GO:0005783">
    <property type="term" value="C:endoplasmic reticulum"/>
    <property type="evidence" value="ECO:0007669"/>
    <property type="project" value="TreeGrafter"/>
</dbReference>
<evidence type="ECO:0000256" key="1">
    <source>
        <dbReference type="ARBA" id="ARBA00002169"/>
    </source>
</evidence>
<reference evidence="13 14" key="1">
    <citation type="journal article" date="2016" name="Sci. Rep.">
        <title>Penicillium arizonense, a new, genome sequenced fungal species, reveals a high chemical diversity in secreted metabolites.</title>
        <authorList>
            <person name="Grijseels S."/>
            <person name="Nielsen J.C."/>
            <person name="Randelovic M."/>
            <person name="Nielsen J."/>
            <person name="Nielsen K.F."/>
            <person name="Workman M."/>
            <person name="Frisvad J.C."/>
        </authorList>
    </citation>
    <scope>NUCLEOTIDE SEQUENCE [LARGE SCALE GENOMIC DNA]</scope>
    <source>
        <strain evidence="13 14">CBS 141311</strain>
    </source>
</reference>
<dbReference type="PROSITE" id="PS51210">
    <property type="entry name" value="PLA2C"/>
    <property type="match status" value="1"/>
</dbReference>
<dbReference type="GO" id="GO:0005829">
    <property type="term" value="C:cytosol"/>
    <property type="evidence" value="ECO:0007669"/>
    <property type="project" value="TreeGrafter"/>
</dbReference>
<evidence type="ECO:0000256" key="2">
    <source>
        <dbReference type="ARBA" id="ARBA00008780"/>
    </source>
</evidence>
<comment type="caution">
    <text evidence="13">The sequence shown here is derived from an EMBL/GenBank/DDBJ whole genome shotgun (WGS) entry which is preliminary data.</text>
</comment>
<keyword evidence="7 10" id="KW-0443">Lipid metabolism</keyword>
<dbReference type="SMART" id="SM00022">
    <property type="entry name" value="PLAc"/>
    <property type="match status" value="1"/>
</dbReference>
<dbReference type="GO" id="GO:0004623">
    <property type="term" value="F:phospholipase A2 activity"/>
    <property type="evidence" value="ECO:0007669"/>
    <property type="project" value="TreeGrafter"/>
</dbReference>
<comment type="function">
    <text evidence="1">Catalyzes the release of fatty acids from lysophospholipids.</text>
</comment>
<feature type="chain" id="PRO_5009363469" description="Lysophospholipase" evidence="11">
    <location>
        <begin position="19"/>
        <end position="639"/>
    </location>
</feature>
<accession>A0A1F5LL72</accession>
<keyword evidence="8" id="KW-0325">Glycoprotein</keyword>
<dbReference type="InterPro" id="IPR002642">
    <property type="entry name" value="LysoPLipase_cat_dom"/>
</dbReference>
<evidence type="ECO:0000256" key="8">
    <source>
        <dbReference type="ARBA" id="ARBA00023180"/>
    </source>
</evidence>
<dbReference type="GO" id="GO:0004622">
    <property type="term" value="F:phosphatidylcholine lysophospholipase activity"/>
    <property type="evidence" value="ECO:0007669"/>
    <property type="project" value="UniProtKB-EC"/>
</dbReference>
<dbReference type="Proteomes" id="UP000177622">
    <property type="component" value="Unassembled WGS sequence"/>
</dbReference>
<dbReference type="EMBL" id="LXJU01000007">
    <property type="protein sequence ID" value="OGE53865.1"/>
    <property type="molecule type" value="Genomic_DNA"/>
</dbReference>
<keyword evidence="5 10" id="KW-0378">Hydrolase</keyword>
<organism evidence="13 14">
    <name type="scientific">Penicillium arizonense</name>
    <dbReference type="NCBI Taxonomy" id="1835702"/>
    <lineage>
        <taxon>Eukaryota</taxon>
        <taxon>Fungi</taxon>
        <taxon>Dikarya</taxon>
        <taxon>Ascomycota</taxon>
        <taxon>Pezizomycotina</taxon>
        <taxon>Eurotiomycetes</taxon>
        <taxon>Eurotiomycetidae</taxon>
        <taxon>Eurotiales</taxon>
        <taxon>Aspergillaceae</taxon>
        <taxon>Penicillium</taxon>
    </lineage>
</organism>
<comment type="catalytic activity">
    <reaction evidence="9 11">
        <text>a 1-acyl-sn-glycero-3-phosphocholine + H2O = sn-glycerol 3-phosphocholine + a fatty acid + H(+)</text>
        <dbReference type="Rhea" id="RHEA:15177"/>
        <dbReference type="ChEBI" id="CHEBI:15377"/>
        <dbReference type="ChEBI" id="CHEBI:15378"/>
        <dbReference type="ChEBI" id="CHEBI:16870"/>
        <dbReference type="ChEBI" id="CHEBI:28868"/>
        <dbReference type="ChEBI" id="CHEBI:58168"/>
        <dbReference type="EC" id="3.1.1.5"/>
    </reaction>
</comment>
<comment type="similarity">
    <text evidence="2 11">Belongs to the lysophospholipase family.</text>
</comment>
<dbReference type="SUPFAM" id="SSF52151">
    <property type="entry name" value="FabD/lysophospholipase-like"/>
    <property type="match status" value="1"/>
</dbReference>
<evidence type="ECO:0000256" key="4">
    <source>
        <dbReference type="ARBA" id="ARBA00022729"/>
    </source>
</evidence>
<keyword evidence="6 10" id="KW-0442">Lipid degradation</keyword>
<dbReference type="PANTHER" id="PTHR10728">
    <property type="entry name" value="CYTOSOLIC PHOSPHOLIPASE A2"/>
    <property type="match status" value="1"/>
</dbReference>
<feature type="signal peptide" evidence="11">
    <location>
        <begin position="1"/>
        <end position="18"/>
    </location>
</feature>
<dbReference type="InterPro" id="IPR016035">
    <property type="entry name" value="Acyl_Trfase/lysoPLipase"/>
</dbReference>
<keyword evidence="14" id="KW-1185">Reference proteome</keyword>
<keyword evidence="4 11" id="KW-0732">Signal</keyword>
<protein>
    <recommendedName>
        <fullName evidence="3 11">Lysophospholipase</fullName>
        <ecNumber evidence="3 11">3.1.1.5</ecNumber>
    </recommendedName>
</protein>
<dbReference type="PANTHER" id="PTHR10728:SF33">
    <property type="entry name" value="LYSOPHOSPHOLIPASE 1-RELATED"/>
    <property type="match status" value="1"/>
</dbReference>
<proteinExistence type="inferred from homology"/>
<evidence type="ECO:0000256" key="6">
    <source>
        <dbReference type="ARBA" id="ARBA00022963"/>
    </source>
</evidence>
<evidence type="ECO:0000256" key="5">
    <source>
        <dbReference type="ARBA" id="ARBA00022801"/>
    </source>
</evidence>
<dbReference type="FunFam" id="3.40.1090.10:FF:000010">
    <property type="entry name" value="Lysophospholipase"/>
    <property type="match status" value="1"/>
</dbReference>
<dbReference type="GeneID" id="34575785"/>
<dbReference type="GO" id="GO:0046475">
    <property type="term" value="P:glycerophospholipid catabolic process"/>
    <property type="evidence" value="ECO:0007669"/>
    <property type="project" value="TreeGrafter"/>
</dbReference>
<evidence type="ECO:0000313" key="13">
    <source>
        <dbReference type="EMBL" id="OGE53865.1"/>
    </source>
</evidence>
<evidence type="ECO:0000313" key="14">
    <source>
        <dbReference type="Proteomes" id="UP000177622"/>
    </source>
</evidence>